<protein>
    <submittedName>
        <fullName evidence="11">RNA polymerase sigma-54 factor</fullName>
    </submittedName>
</protein>
<feature type="domain" description="RNA polymerase sigma factor 54 DNA-binding" evidence="9">
    <location>
        <begin position="272"/>
        <end position="429"/>
    </location>
</feature>
<sequence length="431" mass="49789">MEQTLELLQKQKQILTQKQIQSLTILAMDNVELDCFLRQEYLDNPMLEINGQSPETVYESLPVLPSEDDKKWNHQMEESKDLKEYLRSQLNIGNNDEPYESLQKYLIECLDDSGYFTLSTKEVAGYFHTSEETVTNCLDELKLLEPVGVFSSDLKECLLRQLEALGSEEPLLKQMIKEHLEDVAHGNIGHISRSLKIPTSQVRKYMLMIGTLNPRPSTGFGIKKTEYIVPDIIIKKEEDWEIQLNDGWMGNYQINDYYQNMILKTKDNELRAYFREKASRATFILQNVEQRRKTLMNVTQFLLDQQLPYFEGTGPLHPMTMAEAAQALGIHPSTVSRAVKGKYIQYPKETVPMKNLFSQSVSGISGSTTRNAKEIQEMIRRRISEENKRSPYSDQKLKELLEGDGIFLSRRAVAKYRELMGIKSSFNRKES</sequence>
<evidence type="ECO:0000256" key="1">
    <source>
        <dbReference type="ARBA" id="ARBA00008798"/>
    </source>
</evidence>
<comment type="similarity">
    <text evidence="1">Belongs to the sigma-54 factor family.</text>
</comment>
<dbReference type="NCBIfam" id="TIGR02395">
    <property type="entry name" value="rpoN_sigma"/>
    <property type="match status" value="1"/>
</dbReference>
<evidence type="ECO:0000256" key="4">
    <source>
        <dbReference type="ARBA" id="ARBA00022695"/>
    </source>
</evidence>
<evidence type="ECO:0000313" key="11">
    <source>
        <dbReference type="EMBL" id="RGE88765.1"/>
    </source>
</evidence>
<evidence type="ECO:0000256" key="5">
    <source>
        <dbReference type="ARBA" id="ARBA00023015"/>
    </source>
</evidence>
<dbReference type="PANTHER" id="PTHR32248:SF4">
    <property type="entry name" value="RNA POLYMERASE SIGMA-54 FACTOR"/>
    <property type="match status" value="1"/>
</dbReference>
<evidence type="ECO:0000256" key="7">
    <source>
        <dbReference type="ARBA" id="ARBA00023125"/>
    </source>
</evidence>
<keyword evidence="7" id="KW-0238">DNA-binding</keyword>
<accession>A0A3E3K3W0</accession>
<dbReference type="Gene3D" id="1.10.10.60">
    <property type="entry name" value="Homeodomain-like"/>
    <property type="match status" value="1"/>
</dbReference>
<dbReference type="PROSITE" id="PS50044">
    <property type="entry name" value="SIGMA54_3"/>
    <property type="match status" value="1"/>
</dbReference>
<keyword evidence="8" id="KW-0804">Transcription</keyword>
<dbReference type="InterPro" id="IPR038709">
    <property type="entry name" value="RpoN_core-bd_sf"/>
</dbReference>
<dbReference type="InterPro" id="IPR007634">
    <property type="entry name" value="RNA_pol_sigma_54_DNA-bd"/>
</dbReference>
<dbReference type="GO" id="GO:0001216">
    <property type="term" value="F:DNA-binding transcription activator activity"/>
    <property type="evidence" value="ECO:0007669"/>
    <property type="project" value="InterPro"/>
</dbReference>
<evidence type="ECO:0000256" key="8">
    <source>
        <dbReference type="ARBA" id="ARBA00023163"/>
    </source>
</evidence>
<name>A0A3E3K3W0_9FIRM</name>
<keyword evidence="4" id="KW-0548">Nucleotidyltransferase</keyword>
<dbReference type="PANTHER" id="PTHR32248">
    <property type="entry name" value="RNA POLYMERASE SIGMA-54 FACTOR"/>
    <property type="match status" value="1"/>
</dbReference>
<dbReference type="GO" id="GO:0003677">
    <property type="term" value="F:DNA binding"/>
    <property type="evidence" value="ECO:0007669"/>
    <property type="project" value="UniProtKB-KW"/>
</dbReference>
<dbReference type="Proteomes" id="UP000261080">
    <property type="component" value="Unassembled WGS sequence"/>
</dbReference>
<dbReference type="InterPro" id="IPR007046">
    <property type="entry name" value="RNA_pol_sigma_54_core-bd"/>
</dbReference>
<dbReference type="EMBL" id="QVLX01000002">
    <property type="protein sequence ID" value="RGE88765.1"/>
    <property type="molecule type" value="Genomic_DNA"/>
</dbReference>
<dbReference type="InterPro" id="IPR000394">
    <property type="entry name" value="RNA_pol_sigma_54"/>
</dbReference>
<keyword evidence="6" id="KW-0731">Sigma factor</keyword>
<keyword evidence="12" id="KW-1185">Reference proteome</keyword>
<dbReference type="GO" id="GO:0000428">
    <property type="term" value="C:DNA-directed RNA polymerase complex"/>
    <property type="evidence" value="ECO:0007669"/>
    <property type="project" value="UniProtKB-KW"/>
</dbReference>
<gene>
    <name evidence="11" type="primary">rpoN</name>
    <name evidence="11" type="ORF">DW016_04390</name>
</gene>
<dbReference type="Pfam" id="PF04552">
    <property type="entry name" value="Sigma54_DBD"/>
    <property type="match status" value="1"/>
</dbReference>
<keyword evidence="5" id="KW-0805">Transcription regulation</keyword>
<dbReference type="GO" id="GO:0016779">
    <property type="term" value="F:nucleotidyltransferase activity"/>
    <property type="evidence" value="ECO:0007669"/>
    <property type="project" value="UniProtKB-KW"/>
</dbReference>
<feature type="domain" description="RNA polymerase sigma factor 54 core-binding" evidence="10">
    <location>
        <begin position="73"/>
        <end position="258"/>
    </location>
</feature>
<keyword evidence="3" id="KW-0808">Transferase</keyword>
<dbReference type="RefSeq" id="WP_117493335.1">
    <property type="nucleotide sequence ID" value="NZ_QVLX01000002.1"/>
</dbReference>
<evidence type="ECO:0000313" key="12">
    <source>
        <dbReference type="Proteomes" id="UP000261080"/>
    </source>
</evidence>
<dbReference type="PRINTS" id="PR00045">
    <property type="entry name" value="SIGMA54FCT"/>
</dbReference>
<dbReference type="PIRSF" id="PIRSF000774">
    <property type="entry name" value="RpoN"/>
    <property type="match status" value="1"/>
</dbReference>
<evidence type="ECO:0000256" key="2">
    <source>
        <dbReference type="ARBA" id="ARBA00022478"/>
    </source>
</evidence>
<evidence type="ECO:0000259" key="10">
    <source>
        <dbReference type="Pfam" id="PF04963"/>
    </source>
</evidence>
<evidence type="ECO:0000256" key="3">
    <source>
        <dbReference type="ARBA" id="ARBA00022679"/>
    </source>
</evidence>
<dbReference type="Pfam" id="PF04963">
    <property type="entry name" value="Sigma54_CBD"/>
    <property type="match status" value="1"/>
</dbReference>
<evidence type="ECO:0000259" key="9">
    <source>
        <dbReference type="Pfam" id="PF04552"/>
    </source>
</evidence>
<dbReference type="Gene3D" id="1.10.10.1330">
    <property type="entry name" value="RNA polymerase sigma-54 factor, core-binding domain"/>
    <property type="match status" value="1"/>
</dbReference>
<comment type="caution">
    <text evidence="11">The sequence shown here is derived from an EMBL/GenBank/DDBJ whole genome shotgun (WGS) entry which is preliminary data.</text>
</comment>
<dbReference type="GO" id="GO:0006352">
    <property type="term" value="P:DNA-templated transcription initiation"/>
    <property type="evidence" value="ECO:0007669"/>
    <property type="project" value="InterPro"/>
</dbReference>
<dbReference type="Pfam" id="PF00309">
    <property type="entry name" value="Sigma54_AID"/>
    <property type="match status" value="1"/>
</dbReference>
<dbReference type="OrthoDB" id="9814402at2"/>
<keyword evidence="2" id="KW-0240">DNA-directed RNA polymerase</keyword>
<proteinExistence type="inferred from homology"/>
<dbReference type="GO" id="GO:0016987">
    <property type="term" value="F:sigma factor activity"/>
    <property type="evidence" value="ECO:0007669"/>
    <property type="project" value="UniProtKB-KW"/>
</dbReference>
<evidence type="ECO:0000256" key="6">
    <source>
        <dbReference type="ARBA" id="ARBA00023082"/>
    </source>
</evidence>
<reference evidence="11 12" key="1">
    <citation type="submission" date="2018-08" db="EMBL/GenBank/DDBJ databases">
        <title>A genome reference for cultivated species of the human gut microbiota.</title>
        <authorList>
            <person name="Zou Y."/>
            <person name="Xue W."/>
            <person name="Luo G."/>
        </authorList>
    </citation>
    <scope>NUCLEOTIDE SEQUENCE [LARGE SCALE GENOMIC DNA]</scope>
    <source>
        <strain evidence="11 12">AF37-2AT</strain>
    </source>
</reference>
<dbReference type="AlphaFoldDB" id="A0A3E3K3W0"/>
<organism evidence="11 12">
    <name type="scientific">Sellimonas intestinalis</name>
    <dbReference type="NCBI Taxonomy" id="1653434"/>
    <lineage>
        <taxon>Bacteria</taxon>
        <taxon>Bacillati</taxon>
        <taxon>Bacillota</taxon>
        <taxon>Clostridia</taxon>
        <taxon>Lachnospirales</taxon>
        <taxon>Lachnospiraceae</taxon>
        <taxon>Sellimonas</taxon>
    </lineage>
</organism>